<accession>A0AAW6SX04</accession>
<sequence length="319" mass="36391">MKISEIYGYINLVLAAVLLYYLFSSFIGRKKYKVQDLFNTDYQAKHEKKSDEERFSLIKNSRLKKWIYPEKFIKEANKFEWNLSIREYWMYVAAGGSIAAVIMSIFSLGSFSIFGFPAGLIVPKVLLSFHRLRYKHEVEEKLMAYMKAVSNAIPTAGNAIDAIVSVTEMLKDPIKSDVEYALSILRSGESVQNAFQSMNEKYDYSDLIFFHNMLDAAHRNGAEFYDILASTADEFEQKKVLQAKLNSIMTQAKRAYFQNAGLLLAIIVGFKIFVSDMFDSTFSTLGGKAVLGFILISVIFCYVQVQKHSEFDPSEAHKK</sequence>
<dbReference type="PANTHER" id="PTHR35007">
    <property type="entry name" value="INTEGRAL MEMBRANE PROTEIN-RELATED"/>
    <property type="match status" value="1"/>
</dbReference>
<evidence type="ECO:0000256" key="1">
    <source>
        <dbReference type="SAM" id="Phobius"/>
    </source>
</evidence>
<gene>
    <name evidence="2" type="ORF">P5X88_20865</name>
</gene>
<name>A0AAW6SX04_9BACI</name>
<dbReference type="PANTHER" id="PTHR35007:SF2">
    <property type="entry name" value="PILUS ASSEMBLE PROTEIN"/>
    <property type="match status" value="1"/>
</dbReference>
<evidence type="ECO:0000313" key="2">
    <source>
        <dbReference type="EMBL" id="MDH5163389.1"/>
    </source>
</evidence>
<feature type="transmembrane region" description="Helical" evidence="1">
    <location>
        <begin position="285"/>
        <end position="305"/>
    </location>
</feature>
<evidence type="ECO:0008006" key="4">
    <source>
        <dbReference type="Google" id="ProtNLM"/>
    </source>
</evidence>
<dbReference type="AlphaFoldDB" id="A0AAW6SX04"/>
<dbReference type="RefSeq" id="WP_251340317.1">
    <property type="nucleotide sequence ID" value="NZ_JAMATW010000010.1"/>
</dbReference>
<proteinExistence type="predicted"/>
<keyword evidence="1" id="KW-0812">Transmembrane</keyword>
<reference evidence="2" key="1">
    <citation type="submission" date="2023-03" db="EMBL/GenBank/DDBJ databases">
        <title>Bacterial isolates from washroom surfaces on a university campus.</title>
        <authorList>
            <person name="Holman D.B."/>
            <person name="Gzyl K.E."/>
            <person name="Taheri A.E."/>
        </authorList>
    </citation>
    <scope>NUCLEOTIDE SEQUENCE</scope>
    <source>
        <strain evidence="2">RD03</strain>
    </source>
</reference>
<feature type="transmembrane region" description="Helical" evidence="1">
    <location>
        <begin position="255"/>
        <end position="273"/>
    </location>
</feature>
<keyword evidence="1" id="KW-1133">Transmembrane helix</keyword>
<protein>
    <recommendedName>
        <fullName evidence="4">Type II secretion system protein GspF domain-containing protein</fullName>
    </recommendedName>
</protein>
<organism evidence="2 3">
    <name type="scientific">Heyndrickxia oleronia</name>
    <dbReference type="NCBI Taxonomy" id="38875"/>
    <lineage>
        <taxon>Bacteria</taxon>
        <taxon>Bacillati</taxon>
        <taxon>Bacillota</taxon>
        <taxon>Bacilli</taxon>
        <taxon>Bacillales</taxon>
        <taxon>Bacillaceae</taxon>
        <taxon>Heyndrickxia</taxon>
    </lineage>
</organism>
<feature type="transmembrane region" description="Helical" evidence="1">
    <location>
        <begin position="6"/>
        <end position="23"/>
    </location>
</feature>
<comment type="caution">
    <text evidence="2">The sequence shown here is derived from an EMBL/GenBank/DDBJ whole genome shotgun (WGS) entry which is preliminary data.</text>
</comment>
<keyword evidence="1" id="KW-0472">Membrane</keyword>
<evidence type="ECO:0000313" key="3">
    <source>
        <dbReference type="Proteomes" id="UP001159179"/>
    </source>
</evidence>
<dbReference type="Proteomes" id="UP001159179">
    <property type="component" value="Unassembled WGS sequence"/>
</dbReference>
<dbReference type="EMBL" id="JAROYP010000014">
    <property type="protein sequence ID" value="MDH5163389.1"/>
    <property type="molecule type" value="Genomic_DNA"/>
</dbReference>